<accession>A0A2J6RFV6</accession>
<keyword evidence="2" id="KW-1185">Reference proteome</keyword>
<dbReference type="AlphaFoldDB" id="A0A2J6RFV6"/>
<evidence type="ECO:0000313" key="2">
    <source>
        <dbReference type="Proteomes" id="UP000235786"/>
    </source>
</evidence>
<name>A0A2J6RFV6_HYAVF</name>
<dbReference type="OrthoDB" id="3565130at2759"/>
<reference evidence="1 2" key="1">
    <citation type="submission" date="2016-04" db="EMBL/GenBank/DDBJ databases">
        <title>A degradative enzymes factory behind the ericoid mycorrhizal symbiosis.</title>
        <authorList>
            <consortium name="DOE Joint Genome Institute"/>
            <person name="Martino E."/>
            <person name="Morin E."/>
            <person name="Grelet G."/>
            <person name="Kuo A."/>
            <person name="Kohler A."/>
            <person name="Daghino S."/>
            <person name="Barry K."/>
            <person name="Choi C."/>
            <person name="Cichocki N."/>
            <person name="Clum A."/>
            <person name="Copeland A."/>
            <person name="Hainaut M."/>
            <person name="Haridas S."/>
            <person name="Labutti K."/>
            <person name="Lindquist E."/>
            <person name="Lipzen A."/>
            <person name="Khouja H.-R."/>
            <person name="Murat C."/>
            <person name="Ohm R."/>
            <person name="Olson A."/>
            <person name="Spatafora J."/>
            <person name="Veneault-Fourrey C."/>
            <person name="Henrissat B."/>
            <person name="Grigoriev I."/>
            <person name="Martin F."/>
            <person name="Perotto S."/>
        </authorList>
    </citation>
    <scope>NUCLEOTIDE SEQUENCE [LARGE SCALE GENOMIC DNA]</scope>
    <source>
        <strain evidence="1 2">F</strain>
    </source>
</reference>
<evidence type="ECO:0000313" key="1">
    <source>
        <dbReference type="EMBL" id="PMD37391.1"/>
    </source>
</evidence>
<dbReference type="EMBL" id="KZ613949">
    <property type="protein sequence ID" value="PMD37391.1"/>
    <property type="molecule type" value="Genomic_DNA"/>
</dbReference>
<proteinExistence type="predicted"/>
<gene>
    <name evidence="1" type="ORF">L207DRAFT_514666</name>
</gene>
<sequence length="361" mass="39518">MPTPEYHPPGPVRPPRVYYQRTDKSKKDILIGANGVVRNAVKVIESFLPNGSPYHEYIPEFDGPDYNFVAEFHKMSAKEKLDLLANKQVEILVTLATYDGEERAEIIIVKKKGKKRNFKGKAVATPLDGAVEAEQGGLAADSGVSLAGLNATDGGSTADVKGKGKENVDNMGAVASEGTKGATTVIDTINALGPDFAINAKSLYVTLDFTSIPVAGSSEVAPIPTGPRGSPGPMLPSGPLSFSTNFDFITSLVRTLQSFTALKHVVINLRVLSSHNSRPISIPQLTLVLPFYDLGFTDWKISYQTEFFTTVVPIRDHDYPLKWLDRERNKILRERERKLENAVFVRRSGFQGGVATWNKLK</sequence>
<protein>
    <submittedName>
        <fullName evidence="1">Uncharacterized protein</fullName>
    </submittedName>
</protein>
<organism evidence="1 2">
    <name type="scientific">Hyaloscypha variabilis (strain UAMH 11265 / GT02V1 / F)</name>
    <name type="common">Meliniomyces variabilis</name>
    <dbReference type="NCBI Taxonomy" id="1149755"/>
    <lineage>
        <taxon>Eukaryota</taxon>
        <taxon>Fungi</taxon>
        <taxon>Dikarya</taxon>
        <taxon>Ascomycota</taxon>
        <taxon>Pezizomycotina</taxon>
        <taxon>Leotiomycetes</taxon>
        <taxon>Helotiales</taxon>
        <taxon>Hyaloscyphaceae</taxon>
        <taxon>Hyaloscypha</taxon>
        <taxon>Hyaloscypha variabilis</taxon>
    </lineage>
</organism>
<dbReference type="Proteomes" id="UP000235786">
    <property type="component" value="Unassembled WGS sequence"/>
</dbReference>